<dbReference type="PANTHER" id="PTHR43845">
    <property type="entry name" value="BLR5969 PROTEIN"/>
    <property type="match status" value="1"/>
</dbReference>
<dbReference type="AlphaFoldDB" id="X1UMU2"/>
<accession>X1UMU2</accession>
<evidence type="ECO:0000313" key="1">
    <source>
        <dbReference type="EMBL" id="GAJ01206.1"/>
    </source>
</evidence>
<name>X1UMU2_9ZZZZ</name>
<comment type="caution">
    <text evidence="1">The sequence shown here is derived from an EMBL/GenBank/DDBJ whole genome shotgun (WGS) entry which is preliminary data.</text>
</comment>
<dbReference type="InterPro" id="IPR042099">
    <property type="entry name" value="ANL_N_sf"/>
</dbReference>
<dbReference type="SUPFAM" id="SSF56801">
    <property type="entry name" value="Acetyl-CoA synthetase-like"/>
    <property type="match status" value="1"/>
</dbReference>
<evidence type="ECO:0008006" key="2">
    <source>
        <dbReference type="Google" id="ProtNLM"/>
    </source>
</evidence>
<reference evidence="1" key="1">
    <citation type="journal article" date="2014" name="Front. Microbiol.">
        <title>High frequency of phylogenetically diverse reductive dehalogenase-homologous genes in deep subseafloor sedimentary metagenomes.</title>
        <authorList>
            <person name="Kawai M."/>
            <person name="Futagami T."/>
            <person name="Toyoda A."/>
            <person name="Takaki Y."/>
            <person name="Nishi S."/>
            <person name="Hori S."/>
            <person name="Arai W."/>
            <person name="Tsubouchi T."/>
            <person name="Morono Y."/>
            <person name="Uchiyama I."/>
            <person name="Ito T."/>
            <person name="Fujiyama A."/>
            <person name="Inagaki F."/>
            <person name="Takami H."/>
        </authorList>
    </citation>
    <scope>NUCLEOTIDE SEQUENCE</scope>
    <source>
        <strain evidence="1">Expedition CK06-06</strain>
    </source>
</reference>
<dbReference type="Gene3D" id="3.40.50.12780">
    <property type="entry name" value="N-terminal domain of ligase-like"/>
    <property type="match status" value="1"/>
</dbReference>
<dbReference type="EMBL" id="BARW01018665">
    <property type="protein sequence ID" value="GAJ01206.1"/>
    <property type="molecule type" value="Genomic_DNA"/>
</dbReference>
<dbReference type="PANTHER" id="PTHR43845:SF1">
    <property type="entry name" value="BLR5969 PROTEIN"/>
    <property type="match status" value="1"/>
</dbReference>
<protein>
    <recommendedName>
        <fullName evidence="2">AMP-dependent synthetase/ligase domain-containing protein</fullName>
    </recommendedName>
</protein>
<sequence length="268" mass="29738">MAFSPYWNYHIETMPVEQIKEMQFWLLKKQLSYVLTHSLFYQRKWDEVGLKLEHIKTLDDLKNAPFTEKGELRQSQAQNPPLGDYACVPLENVVRVHSSSGTTGRPTLIGLTDNDKAVWAEVCARVFWSEGFRPTDRLAFAMGLGFFAGGLPTLSGFEKIGVTCFPIGTGASDRVVLAIKEMKANTLLSTPSYAIYLADWLKRRGEDPAKLGLELISAGAEPGGSEGPMRDRIEEAWGCKVVEAAGSSDIVPVYAAECFERRGNHMVS</sequence>
<gene>
    <name evidence="1" type="ORF">S12H4_31908</name>
</gene>
<feature type="non-terminal residue" evidence="1">
    <location>
        <position position="268"/>
    </location>
</feature>
<proteinExistence type="predicted"/>
<organism evidence="1">
    <name type="scientific">marine sediment metagenome</name>
    <dbReference type="NCBI Taxonomy" id="412755"/>
    <lineage>
        <taxon>unclassified sequences</taxon>
        <taxon>metagenomes</taxon>
        <taxon>ecological metagenomes</taxon>
    </lineage>
</organism>